<accession>A0A7S4JDB9</accession>
<evidence type="ECO:0000313" key="4">
    <source>
        <dbReference type="EMBL" id="CAE2260014.1"/>
    </source>
</evidence>
<evidence type="ECO:0000256" key="1">
    <source>
        <dbReference type="SAM" id="MobiDB-lite"/>
    </source>
</evidence>
<evidence type="ECO:0008006" key="5">
    <source>
        <dbReference type="Google" id="ProtNLM"/>
    </source>
</evidence>
<protein>
    <recommendedName>
        <fullName evidence="5">PSII 6.1 kDa protein</fullName>
    </recommendedName>
</protein>
<feature type="transmembrane region" description="Helical" evidence="2">
    <location>
        <begin position="129"/>
        <end position="148"/>
    </location>
</feature>
<keyword evidence="3" id="KW-0732">Signal</keyword>
<feature type="signal peptide" evidence="3">
    <location>
        <begin position="1"/>
        <end position="24"/>
    </location>
</feature>
<dbReference type="PROSITE" id="PS51257">
    <property type="entry name" value="PROKAR_LIPOPROTEIN"/>
    <property type="match status" value="1"/>
</dbReference>
<dbReference type="AlphaFoldDB" id="A0A7S4JDB9"/>
<reference evidence="4" key="1">
    <citation type="submission" date="2021-01" db="EMBL/GenBank/DDBJ databases">
        <authorList>
            <person name="Corre E."/>
            <person name="Pelletier E."/>
            <person name="Niang G."/>
            <person name="Scheremetjew M."/>
            <person name="Finn R."/>
            <person name="Kale V."/>
            <person name="Holt S."/>
            <person name="Cochrane G."/>
            <person name="Meng A."/>
            <person name="Brown T."/>
            <person name="Cohen L."/>
        </authorList>
    </citation>
    <scope>NUCLEOTIDE SEQUENCE</scope>
    <source>
        <strain evidence="4">Isolate 1302-5</strain>
    </source>
</reference>
<keyword evidence="2" id="KW-1133">Transmembrane helix</keyword>
<keyword evidence="2" id="KW-0812">Transmembrane</keyword>
<feature type="transmembrane region" description="Helical" evidence="2">
    <location>
        <begin position="98"/>
        <end position="117"/>
    </location>
</feature>
<evidence type="ECO:0000256" key="3">
    <source>
        <dbReference type="SAM" id="SignalP"/>
    </source>
</evidence>
<name>A0A7S4JDB9_9STRA</name>
<feature type="region of interest" description="Disordered" evidence="1">
    <location>
        <begin position="41"/>
        <end position="87"/>
    </location>
</feature>
<proteinExistence type="predicted"/>
<organism evidence="4">
    <name type="scientific">Odontella aurita</name>
    <dbReference type="NCBI Taxonomy" id="265563"/>
    <lineage>
        <taxon>Eukaryota</taxon>
        <taxon>Sar</taxon>
        <taxon>Stramenopiles</taxon>
        <taxon>Ochrophyta</taxon>
        <taxon>Bacillariophyta</taxon>
        <taxon>Mediophyceae</taxon>
        <taxon>Biddulphiophycidae</taxon>
        <taxon>Eupodiscales</taxon>
        <taxon>Odontellaceae</taxon>
        <taxon>Odontella</taxon>
    </lineage>
</organism>
<sequence>MIAPRQIALLAAALACCALRPSSAFTVPSSASRVAFAAASAPRTSGGGGALSMTDGSGPDFPEGGITPESVSTPPPPSPPAVVEEEGGNYPLNVPSPLLLGSSMILAIASIGSIFELSGGNPSNGVGPTAAIAAIGLPTCLFLFYAAIMKGIAETEEDDKAFLNK</sequence>
<dbReference type="EMBL" id="HBKQ01037994">
    <property type="protein sequence ID" value="CAE2260014.1"/>
    <property type="molecule type" value="Transcribed_RNA"/>
</dbReference>
<feature type="chain" id="PRO_5030800832" description="PSII 6.1 kDa protein" evidence="3">
    <location>
        <begin position="25"/>
        <end position="165"/>
    </location>
</feature>
<evidence type="ECO:0000256" key="2">
    <source>
        <dbReference type="SAM" id="Phobius"/>
    </source>
</evidence>
<gene>
    <name evidence="4" type="ORF">OAUR00152_LOCUS26234</name>
</gene>
<keyword evidence="2" id="KW-0472">Membrane</keyword>